<gene>
    <name evidence="1" type="ORF">CES86_2507</name>
</gene>
<sequence length="39" mass="4215">MAICGVGGHVAFNSSTAFVKLDNQRVCVALFHFNKVYLG</sequence>
<proteinExistence type="predicted"/>
<dbReference type="Proteomes" id="UP000216363">
    <property type="component" value="Unassembled WGS sequence"/>
</dbReference>
<protein>
    <submittedName>
        <fullName evidence="1">Uncharacterized protein</fullName>
    </submittedName>
</protein>
<dbReference type="EMBL" id="NNRN01000047">
    <property type="protein sequence ID" value="OYR29252.1"/>
    <property type="molecule type" value="Genomic_DNA"/>
</dbReference>
<evidence type="ECO:0000313" key="1">
    <source>
        <dbReference type="EMBL" id="OYR29252.1"/>
    </source>
</evidence>
<accession>A0A256GQ37</accession>
<evidence type="ECO:0000313" key="2">
    <source>
        <dbReference type="Proteomes" id="UP000216363"/>
    </source>
</evidence>
<name>A0A256GQ37_9HYPH</name>
<dbReference type="AlphaFoldDB" id="A0A256GQ37"/>
<reference evidence="1 2" key="1">
    <citation type="submission" date="2017-07" db="EMBL/GenBank/DDBJ databases">
        <title>Draft genome of Ochrobactrum lupini type strain LUP21.</title>
        <authorList>
            <person name="Krzyzanowska D.M."/>
            <person name="Jafra S."/>
        </authorList>
    </citation>
    <scope>NUCLEOTIDE SEQUENCE [LARGE SCALE GENOMIC DNA]</scope>
    <source>
        <strain evidence="1 2">LUP21</strain>
    </source>
</reference>
<organism evidence="1 2">
    <name type="scientific">Brucella lupini</name>
    <dbReference type="NCBI Taxonomy" id="255457"/>
    <lineage>
        <taxon>Bacteria</taxon>
        <taxon>Pseudomonadati</taxon>
        <taxon>Pseudomonadota</taxon>
        <taxon>Alphaproteobacteria</taxon>
        <taxon>Hyphomicrobiales</taxon>
        <taxon>Brucellaceae</taxon>
        <taxon>Brucella/Ochrobactrum group</taxon>
        <taxon>Brucella</taxon>
    </lineage>
</organism>
<comment type="caution">
    <text evidence="1">The sequence shown here is derived from an EMBL/GenBank/DDBJ whole genome shotgun (WGS) entry which is preliminary data.</text>
</comment>